<dbReference type="EMBL" id="BSRI01000002">
    <property type="protein sequence ID" value="GLV58563.1"/>
    <property type="molecule type" value="Genomic_DNA"/>
</dbReference>
<gene>
    <name evidence="1" type="ORF">KDH_53940</name>
</gene>
<proteinExistence type="predicted"/>
<evidence type="ECO:0000313" key="1">
    <source>
        <dbReference type="EMBL" id="GLV58563.1"/>
    </source>
</evidence>
<name>A0ABQ6FY82_9CHLR</name>
<keyword evidence="2" id="KW-1185">Reference proteome</keyword>
<dbReference type="Proteomes" id="UP001344906">
    <property type="component" value="Unassembled WGS sequence"/>
</dbReference>
<protein>
    <submittedName>
        <fullName evidence="1">Uncharacterized protein</fullName>
    </submittedName>
</protein>
<sequence length="121" mass="12690">MCLFAVIVGMNLRLLRVNKNFTLAKVWSILHPVAHLAAQHAEVVSNPVLHAPHVSSTKPYAPPVGAPRPYPLFRAKIDQYIVVIVSSLSAPHSPAEITIAAIAAAATAVTATGVTVAIVGN</sequence>
<reference evidence="1 2" key="1">
    <citation type="submission" date="2023-02" db="EMBL/GenBank/DDBJ databases">
        <title>Dictyobacter halimunensis sp. nov., a new member of the class Ktedonobacteria from forest soil in a geothermal area.</title>
        <authorList>
            <person name="Rachmania M.K."/>
            <person name="Ningsih F."/>
            <person name="Sakai Y."/>
            <person name="Yabe S."/>
            <person name="Yokota A."/>
            <person name="Sjamsuridzal W."/>
        </authorList>
    </citation>
    <scope>NUCLEOTIDE SEQUENCE [LARGE SCALE GENOMIC DNA]</scope>
    <source>
        <strain evidence="1 2">S3.2.2.5</strain>
    </source>
</reference>
<evidence type="ECO:0000313" key="2">
    <source>
        <dbReference type="Proteomes" id="UP001344906"/>
    </source>
</evidence>
<accession>A0ABQ6FY82</accession>
<organism evidence="1 2">
    <name type="scientific">Dictyobacter halimunensis</name>
    <dbReference type="NCBI Taxonomy" id="3026934"/>
    <lineage>
        <taxon>Bacteria</taxon>
        <taxon>Bacillati</taxon>
        <taxon>Chloroflexota</taxon>
        <taxon>Ktedonobacteria</taxon>
        <taxon>Ktedonobacterales</taxon>
        <taxon>Dictyobacteraceae</taxon>
        <taxon>Dictyobacter</taxon>
    </lineage>
</organism>
<comment type="caution">
    <text evidence="1">The sequence shown here is derived from an EMBL/GenBank/DDBJ whole genome shotgun (WGS) entry which is preliminary data.</text>
</comment>